<evidence type="ECO:0000256" key="1">
    <source>
        <dbReference type="SAM" id="Coils"/>
    </source>
</evidence>
<feature type="region of interest" description="Disordered" evidence="2">
    <location>
        <begin position="184"/>
        <end position="207"/>
    </location>
</feature>
<feature type="region of interest" description="Disordered" evidence="2">
    <location>
        <begin position="905"/>
        <end position="932"/>
    </location>
</feature>
<accession>A0A699HWL6</accession>
<evidence type="ECO:0000313" key="4">
    <source>
        <dbReference type="EMBL" id="GEY71703.1"/>
    </source>
</evidence>
<dbReference type="EMBL" id="BKCJ010202997">
    <property type="protein sequence ID" value="GEY71703.1"/>
    <property type="molecule type" value="Genomic_DNA"/>
</dbReference>
<gene>
    <name evidence="4" type="ORF">Tci_443677</name>
</gene>
<comment type="caution">
    <text evidence="4">The sequence shown here is derived from an EMBL/GenBank/DDBJ whole genome shotgun (WGS) entry which is preliminary data.</text>
</comment>
<feature type="compositionally biased region" description="Basic and acidic residues" evidence="2">
    <location>
        <begin position="184"/>
        <end position="194"/>
    </location>
</feature>
<sequence>KVLIEKLKGEIEDFKTKNKSLESSNNRFKETNNKLSETNNLLYTDYKKSEAELARHNSREYASQNVQKMKDKLSALQETISILSQHKEAQIKLYKSREDKELDKCRMSFAKPEFLKKAQRVNPRLYDIGCYNDNLALMLAPESDEVIRLEKESRSKLSNLIRPFDYNKLKNLYDLFVPQREKSSQQRYFSERSRLSHTSVHNGNSQESFNKQTTLLEKRIDQSIPLDKKCQSSIEIFKVKTEYYYADHMNAILGVYNELDKVTNLQCDYLELLEKCEGIETELSKRVIPKTSVSRPQLKSNPMGDSVMRNNSQGKKQEVEDPRRSVTFSKNKTSVTSCNDSLNAKTLDVNFVCATCETCVLNDKHDMCVLNSVAKSLSKACSWWYPKFTPSGYKWKPKSGKENVNPNISMPLGSVSITTNILEHTSYRRSTVSNTPLSSNSFAVRRDCPIHRDVNHIHTLRDYFKPSYEGYRNTIELLIGNNMVPLRSDTIRLVQNGCSFYELQSEDPNQHLKDFLKLVDSLDLDGSITTWEDLTTRFLAQFFPPRRITKLRNDILMFQQHHGESLSGAWTRFKDLLQKVPRHGIDLWLQPVKAISLPQDVLSTFNLRLIKLESQVQRLMEAYLAPMQPTQVNKITTSCEICSGPHDTLYCMEDPEQAFVEYASSRTNEAERLVFNFMASQDARLSKFEVDFKQQQSKMTNKIDTVLKAITDRLAGSLPGDTVKNLKLNINSTTLVLSARSYPTEDPQCSTHIYGSINAITIHPKQQSDPHNDEPAESGEEEKDSPENTNTNPSASPDPSVSFITKKIMRRKLDPREKLNRELSNFTGRIKGMHVFVGNFTFVTDFMIVEYISSIIDPRLSQVVLGKPFVDISNMTHDPPKGEERSTNETDEIAYKMPHKIEQYNSLSDLENSTRNRSTLGTRRTREEEWST</sequence>
<feature type="compositionally biased region" description="Polar residues" evidence="2">
    <location>
        <begin position="905"/>
        <end position="922"/>
    </location>
</feature>
<evidence type="ECO:0000256" key="2">
    <source>
        <dbReference type="SAM" id="MobiDB-lite"/>
    </source>
</evidence>
<feature type="compositionally biased region" description="Polar residues" evidence="2">
    <location>
        <begin position="787"/>
        <end position="803"/>
    </location>
</feature>
<feature type="coiled-coil region" evidence="1">
    <location>
        <begin position="4"/>
        <end position="86"/>
    </location>
</feature>
<reference evidence="4" key="1">
    <citation type="journal article" date="2019" name="Sci. Rep.">
        <title>Draft genome of Tanacetum cinerariifolium, the natural source of mosquito coil.</title>
        <authorList>
            <person name="Yamashiro T."/>
            <person name="Shiraishi A."/>
            <person name="Satake H."/>
            <person name="Nakayama K."/>
        </authorList>
    </citation>
    <scope>NUCLEOTIDE SEQUENCE</scope>
</reference>
<feature type="compositionally biased region" description="Basic and acidic residues" evidence="2">
    <location>
        <begin position="315"/>
        <end position="324"/>
    </location>
</feature>
<dbReference type="PANTHER" id="PTHR33223:SF11">
    <property type="entry name" value="ELEMENT PROTEIN, PUTATIVE-RELATED"/>
    <property type="match status" value="1"/>
</dbReference>
<name>A0A699HWL6_TANCI</name>
<keyword evidence="1" id="KW-0175">Coiled coil</keyword>
<protein>
    <submittedName>
        <fullName evidence="4">MAK10-like protein</fullName>
    </submittedName>
</protein>
<feature type="non-terminal residue" evidence="4">
    <location>
        <position position="1"/>
    </location>
</feature>
<feature type="region of interest" description="Disordered" evidence="2">
    <location>
        <begin position="762"/>
        <end position="803"/>
    </location>
</feature>
<feature type="compositionally biased region" description="Polar residues" evidence="2">
    <location>
        <begin position="196"/>
        <end position="207"/>
    </location>
</feature>
<dbReference type="AlphaFoldDB" id="A0A699HWL6"/>
<dbReference type="PANTHER" id="PTHR33223">
    <property type="entry name" value="CCHC-TYPE DOMAIN-CONTAINING PROTEIN"/>
    <property type="match status" value="1"/>
</dbReference>
<feature type="compositionally biased region" description="Polar residues" evidence="2">
    <location>
        <begin position="291"/>
        <end position="300"/>
    </location>
</feature>
<proteinExistence type="predicted"/>
<evidence type="ECO:0000259" key="3">
    <source>
        <dbReference type="Pfam" id="PF03732"/>
    </source>
</evidence>
<feature type="region of interest" description="Disordered" evidence="2">
    <location>
        <begin position="291"/>
        <end position="326"/>
    </location>
</feature>
<feature type="compositionally biased region" description="Acidic residues" evidence="2">
    <location>
        <begin position="775"/>
        <end position="784"/>
    </location>
</feature>
<organism evidence="4">
    <name type="scientific">Tanacetum cinerariifolium</name>
    <name type="common">Dalmatian daisy</name>
    <name type="synonym">Chrysanthemum cinerariifolium</name>
    <dbReference type="NCBI Taxonomy" id="118510"/>
    <lineage>
        <taxon>Eukaryota</taxon>
        <taxon>Viridiplantae</taxon>
        <taxon>Streptophyta</taxon>
        <taxon>Embryophyta</taxon>
        <taxon>Tracheophyta</taxon>
        <taxon>Spermatophyta</taxon>
        <taxon>Magnoliopsida</taxon>
        <taxon>eudicotyledons</taxon>
        <taxon>Gunneridae</taxon>
        <taxon>Pentapetalae</taxon>
        <taxon>asterids</taxon>
        <taxon>campanulids</taxon>
        <taxon>Asterales</taxon>
        <taxon>Asteraceae</taxon>
        <taxon>Asteroideae</taxon>
        <taxon>Anthemideae</taxon>
        <taxon>Anthemidinae</taxon>
        <taxon>Tanacetum</taxon>
    </lineage>
</organism>
<feature type="domain" description="Retrotransposon gag" evidence="3">
    <location>
        <begin position="527"/>
        <end position="587"/>
    </location>
</feature>
<dbReference type="InterPro" id="IPR005162">
    <property type="entry name" value="Retrotrans_gag_dom"/>
</dbReference>
<dbReference type="Pfam" id="PF03732">
    <property type="entry name" value="Retrotrans_gag"/>
    <property type="match status" value="1"/>
</dbReference>